<keyword evidence="2" id="KW-0030">Aminoacyl-tRNA synthetase</keyword>
<dbReference type="AlphaFoldDB" id="A0A1F6CZT6"/>
<sequence length="375" mass="42094">MGVAEHYGFVPIDSVMPNHYKKNGRESAGRLPGQAEYGSPFDQEFAILMNSYIEHGHASRTEPLLVYHYTSGKDKGSSGLFGLNIVGSSHSIAEALIVKTALAVLEDIGIVDQCVHVNSIGDRDSASRFSKELTAYLRKHINDLPAPTRQAMKKDVFHAFDELLKKQHVLCAAAPSTVEFLTEASRRHLREILEYFEMGEMLYELNPSLIGHRDCYSKTLFEIRAIAPSKDDEIVVYGRGGRYDELSRKLFKVQIPATGIILEYERKGRMPKSIKPHTKARKPKVCFIQLGYEARLRSLSVIETLRKARIPVHQSLGMEQFSAQLACAHELSIPYSIIMGHKEALEGSVIVRNMSTRAQDTILVPRLPEYLKAVL</sequence>
<evidence type="ECO:0000256" key="1">
    <source>
        <dbReference type="ARBA" id="ARBA00008226"/>
    </source>
</evidence>
<gene>
    <name evidence="5" type="ORF">A3D62_03340</name>
</gene>
<dbReference type="GO" id="GO:0000166">
    <property type="term" value="F:nucleotide binding"/>
    <property type="evidence" value="ECO:0007669"/>
    <property type="project" value="UniProtKB-KW"/>
</dbReference>
<dbReference type="SUPFAM" id="SSF55681">
    <property type="entry name" value="Class II aaRS and biotin synthetases"/>
    <property type="match status" value="1"/>
</dbReference>
<accession>A0A1F6CZT6</accession>
<evidence type="ECO:0000313" key="5">
    <source>
        <dbReference type="EMBL" id="OGG54693.1"/>
    </source>
</evidence>
<comment type="caution">
    <text evidence="5">The sequence shown here is derived from an EMBL/GenBank/DDBJ whole genome shotgun (WGS) entry which is preliminary data.</text>
</comment>
<keyword evidence="2" id="KW-0436">Ligase</keyword>
<evidence type="ECO:0000313" key="6">
    <source>
        <dbReference type="Proteomes" id="UP000177659"/>
    </source>
</evidence>
<dbReference type="GO" id="GO:0005737">
    <property type="term" value="C:cytoplasm"/>
    <property type="evidence" value="ECO:0007669"/>
    <property type="project" value="InterPro"/>
</dbReference>
<dbReference type="GO" id="GO:0006427">
    <property type="term" value="P:histidyl-tRNA aminoacylation"/>
    <property type="evidence" value="ECO:0007669"/>
    <property type="project" value="TreeGrafter"/>
</dbReference>
<evidence type="ECO:0000256" key="3">
    <source>
        <dbReference type="ARBA" id="ARBA00030619"/>
    </source>
</evidence>
<dbReference type="InterPro" id="IPR036621">
    <property type="entry name" value="Anticodon-bd_dom_sf"/>
</dbReference>
<dbReference type="Proteomes" id="UP000177659">
    <property type="component" value="Unassembled WGS sequence"/>
</dbReference>
<organism evidence="5 6">
    <name type="scientific">Candidatus Kaiserbacteria bacterium RIFCSPHIGHO2_02_FULL_49_11</name>
    <dbReference type="NCBI Taxonomy" id="1798489"/>
    <lineage>
        <taxon>Bacteria</taxon>
        <taxon>Candidatus Kaiseribacteriota</taxon>
    </lineage>
</organism>
<dbReference type="PANTHER" id="PTHR43707:SF1">
    <property type="entry name" value="HISTIDINE--TRNA LIGASE, MITOCHONDRIAL-RELATED"/>
    <property type="match status" value="1"/>
</dbReference>
<dbReference type="InterPro" id="IPR004154">
    <property type="entry name" value="Anticodon-bd"/>
</dbReference>
<comment type="similarity">
    <text evidence="1">Belongs to the class-II aminoacyl-tRNA synthetase family.</text>
</comment>
<reference evidence="5 6" key="1">
    <citation type="journal article" date="2016" name="Nat. Commun.">
        <title>Thousands of microbial genomes shed light on interconnected biogeochemical processes in an aquifer system.</title>
        <authorList>
            <person name="Anantharaman K."/>
            <person name="Brown C.T."/>
            <person name="Hug L.A."/>
            <person name="Sharon I."/>
            <person name="Castelle C.J."/>
            <person name="Probst A.J."/>
            <person name="Thomas B.C."/>
            <person name="Singh A."/>
            <person name="Wilkins M.J."/>
            <person name="Karaoz U."/>
            <person name="Brodie E.L."/>
            <person name="Williams K.H."/>
            <person name="Hubbard S.S."/>
            <person name="Banfield J.F."/>
        </authorList>
    </citation>
    <scope>NUCLEOTIDE SEQUENCE [LARGE SCALE GENOMIC DNA]</scope>
</reference>
<evidence type="ECO:0000256" key="2">
    <source>
        <dbReference type="ARBA" id="ARBA00023146"/>
    </source>
</evidence>
<dbReference type="PANTHER" id="PTHR43707">
    <property type="entry name" value="HISTIDYL-TRNA SYNTHETASE"/>
    <property type="match status" value="1"/>
</dbReference>
<dbReference type="InterPro" id="IPR045864">
    <property type="entry name" value="aa-tRNA-synth_II/BPL/LPL"/>
</dbReference>
<dbReference type="InterPro" id="IPR004516">
    <property type="entry name" value="HisRS/HisZ"/>
</dbReference>
<feature type="domain" description="Anticodon-binding" evidence="4">
    <location>
        <begin position="285"/>
        <end position="372"/>
    </location>
</feature>
<dbReference type="Gene3D" id="3.30.930.10">
    <property type="entry name" value="Bira Bifunctional Protein, Domain 2"/>
    <property type="match status" value="1"/>
</dbReference>
<dbReference type="Pfam" id="PF03129">
    <property type="entry name" value="HGTP_anticodon"/>
    <property type="match status" value="1"/>
</dbReference>
<dbReference type="SUPFAM" id="SSF52954">
    <property type="entry name" value="Class II aaRS ABD-related"/>
    <property type="match status" value="1"/>
</dbReference>
<dbReference type="Gene3D" id="3.40.50.800">
    <property type="entry name" value="Anticodon-binding domain"/>
    <property type="match status" value="1"/>
</dbReference>
<dbReference type="GO" id="GO:0004821">
    <property type="term" value="F:histidine-tRNA ligase activity"/>
    <property type="evidence" value="ECO:0007669"/>
    <property type="project" value="UniProtKB-EC"/>
</dbReference>
<name>A0A1F6CZT6_9BACT</name>
<protein>
    <recommendedName>
        <fullName evidence="3">Histidyl-tRNA synthetase</fullName>
    </recommendedName>
</protein>
<evidence type="ECO:0000259" key="4">
    <source>
        <dbReference type="Pfam" id="PF03129"/>
    </source>
</evidence>
<dbReference type="EMBL" id="MFLC01000034">
    <property type="protein sequence ID" value="OGG54693.1"/>
    <property type="molecule type" value="Genomic_DNA"/>
</dbReference>
<proteinExistence type="inferred from homology"/>